<dbReference type="CDD" id="cd12148">
    <property type="entry name" value="fungal_TF_MHR"/>
    <property type="match status" value="1"/>
</dbReference>
<dbReference type="PANTHER" id="PTHR37534">
    <property type="entry name" value="TRANSCRIPTIONAL ACTIVATOR PROTEIN UGA3"/>
    <property type="match status" value="1"/>
</dbReference>
<dbReference type="InterPro" id="IPR021858">
    <property type="entry name" value="Fun_TF"/>
</dbReference>
<reference evidence="4 5" key="2">
    <citation type="journal article" date="2021" name="Curr. Genet.">
        <title>Genetic response to nitrogen starvation in the aggressive Eucalyptus foliar pathogen Teratosphaeria destructans.</title>
        <authorList>
            <person name="Havenga M."/>
            <person name="Wingfield B.D."/>
            <person name="Wingfield M.J."/>
            <person name="Dreyer L.L."/>
            <person name="Roets F."/>
            <person name="Aylward J."/>
        </authorList>
    </citation>
    <scope>NUCLEOTIDE SEQUENCE [LARGE SCALE GENOMIC DNA]</scope>
    <source>
        <strain evidence="4">CMW44962</strain>
    </source>
</reference>
<organism evidence="4 5">
    <name type="scientific">Teratosphaeria destructans</name>
    <dbReference type="NCBI Taxonomy" id="418781"/>
    <lineage>
        <taxon>Eukaryota</taxon>
        <taxon>Fungi</taxon>
        <taxon>Dikarya</taxon>
        <taxon>Ascomycota</taxon>
        <taxon>Pezizomycotina</taxon>
        <taxon>Dothideomycetes</taxon>
        <taxon>Dothideomycetidae</taxon>
        <taxon>Mycosphaerellales</taxon>
        <taxon>Teratosphaeriaceae</taxon>
        <taxon>Teratosphaeria</taxon>
    </lineage>
</organism>
<dbReference type="EMBL" id="RIBY02000002">
    <property type="protein sequence ID" value="KAH9845749.1"/>
    <property type="molecule type" value="Genomic_DNA"/>
</dbReference>
<evidence type="ECO:0000313" key="4">
    <source>
        <dbReference type="EMBL" id="KAH9845749.1"/>
    </source>
</evidence>
<dbReference type="AlphaFoldDB" id="A0A9W7W754"/>
<name>A0A9W7W754_9PEZI</name>
<dbReference type="Pfam" id="PF11951">
    <property type="entry name" value="Fungal_trans_2"/>
    <property type="match status" value="1"/>
</dbReference>
<dbReference type="OrthoDB" id="5319341at2759"/>
<gene>
    <name evidence="4" type="ORF">Tdes44962_MAKER01180</name>
</gene>
<evidence type="ECO:0000313" key="5">
    <source>
        <dbReference type="Proteomes" id="UP001138500"/>
    </source>
</evidence>
<dbReference type="PANTHER" id="PTHR37534:SF3">
    <property type="entry name" value="ZN(II)2CYS6 TRANSCRIPTION FACTOR (EUROFUNG)"/>
    <property type="match status" value="1"/>
</dbReference>
<comment type="subcellular location">
    <subcellularLocation>
        <location evidence="1">Nucleus</location>
    </subcellularLocation>
</comment>
<reference evidence="4 5" key="1">
    <citation type="journal article" date="2018" name="IMA Fungus">
        <title>IMA Genome-F 10: Nine draft genome sequences of Claviceps purpurea s.lat., including C. arundinis, C. humidiphila, and C. cf. spartinae, pseudomolecules for the pitch canker pathogen Fusarium circinatum, draft genome of Davidsoniella eucalypti, Grosmannia galeiformis, Quambalaria eucalypti, and Teratosphaeria destructans.</title>
        <authorList>
            <person name="Wingfield B.D."/>
            <person name="Liu M."/>
            <person name="Nguyen H.D."/>
            <person name="Lane F.A."/>
            <person name="Morgan S.W."/>
            <person name="De Vos L."/>
            <person name="Wilken P.M."/>
            <person name="Duong T.A."/>
            <person name="Aylward J."/>
            <person name="Coetzee M.P."/>
            <person name="Dadej K."/>
            <person name="De Beer Z.W."/>
            <person name="Findlay W."/>
            <person name="Havenga M."/>
            <person name="Kolarik M."/>
            <person name="Menzies J.G."/>
            <person name="Naidoo K."/>
            <person name="Pochopski O."/>
            <person name="Shoukouhi P."/>
            <person name="Santana Q.C."/>
            <person name="Seifert K.A."/>
            <person name="Soal N."/>
            <person name="Steenkamp E.T."/>
            <person name="Tatham C.T."/>
            <person name="van der Nest M.A."/>
            <person name="Wingfield M.J."/>
        </authorList>
    </citation>
    <scope>NUCLEOTIDE SEQUENCE [LARGE SCALE GENOMIC DNA]</scope>
    <source>
        <strain evidence="4">CMW44962</strain>
    </source>
</reference>
<evidence type="ECO:0000256" key="3">
    <source>
        <dbReference type="SAM" id="MobiDB-lite"/>
    </source>
</evidence>
<proteinExistence type="predicted"/>
<accession>A0A9W7W754</accession>
<feature type="region of interest" description="Disordered" evidence="3">
    <location>
        <begin position="31"/>
        <end position="69"/>
    </location>
</feature>
<keyword evidence="2" id="KW-0539">Nucleus</keyword>
<dbReference type="GO" id="GO:0005634">
    <property type="term" value="C:nucleus"/>
    <property type="evidence" value="ECO:0007669"/>
    <property type="project" value="UniProtKB-SubCell"/>
</dbReference>
<sequence>MSAAGDFFQTTSANVNKAIQSRALVSDDHLYRKPSQDVRSPIAQQKPLNLSPRANFERSPESTWSSGRHNSAEAASLRWFGLLTQDAVNGETIVSPKGHSEFTHDLGQPYAQHPTAIRAATDPINATSAVGYVSRDEVRLEEVEVAMFKHFVKHLSTWIDVTDPGASFSVVVPRMALRNHGLMSAVLALSSRHLSLNPSHAAAAGLQQLDRTLAVQYYHGVLQYLQQEMEKTSYLVSDELLATVLTISTYEMIDGSAKGCERHLVGVFWIQRSQLIHGESEGLKRCIWWAWLRQDIWAAFKERRKILSFYTLSRPCSSLGFWELVNRAVFLLGQCVNYASIAEVEAGKLNIQARMERADSLQACLEEWCDYFAPHNQPLPTKNSEVSMKFKRIWIHPPAAAFATQVHHFSRLLLLENRPAFGGLRDLAGREVAVKESIDTICGVAQCVDEEAMVLASLQAVYAAGLHERDEDRRQEILQLLHKHQEIVKWPSYDITADLCKEWQL</sequence>
<dbReference type="Proteomes" id="UP001138500">
    <property type="component" value="Unassembled WGS sequence"/>
</dbReference>
<dbReference type="GO" id="GO:0003700">
    <property type="term" value="F:DNA-binding transcription factor activity"/>
    <property type="evidence" value="ECO:0007669"/>
    <property type="project" value="TreeGrafter"/>
</dbReference>
<dbReference type="GO" id="GO:0045944">
    <property type="term" value="P:positive regulation of transcription by RNA polymerase II"/>
    <property type="evidence" value="ECO:0007669"/>
    <property type="project" value="TreeGrafter"/>
</dbReference>
<protein>
    <submittedName>
        <fullName evidence="4">L-arabinose-responsive transcription regulator ARA1-like</fullName>
    </submittedName>
</protein>
<evidence type="ECO:0000256" key="2">
    <source>
        <dbReference type="ARBA" id="ARBA00023242"/>
    </source>
</evidence>
<keyword evidence="5" id="KW-1185">Reference proteome</keyword>
<dbReference type="GO" id="GO:0000976">
    <property type="term" value="F:transcription cis-regulatory region binding"/>
    <property type="evidence" value="ECO:0007669"/>
    <property type="project" value="TreeGrafter"/>
</dbReference>
<evidence type="ECO:0000256" key="1">
    <source>
        <dbReference type="ARBA" id="ARBA00004123"/>
    </source>
</evidence>
<comment type="caution">
    <text evidence="4">The sequence shown here is derived from an EMBL/GenBank/DDBJ whole genome shotgun (WGS) entry which is preliminary data.</text>
</comment>